<dbReference type="InterPro" id="IPR027417">
    <property type="entry name" value="P-loop_NTPase"/>
</dbReference>
<dbReference type="SUPFAM" id="SSF52540">
    <property type="entry name" value="P-loop containing nucleoside triphosphate hydrolases"/>
    <property type="match status" value="1"/>
</dbReference>
<protein>
    <submittedName>
        <fullName evidence="2">Uridine kinase</fullName>
    </submittedName>
</protein>
<feature type="domain" description="Phosphoribulokinase/uridine kinase" evidence="1">
    <location>
        <begin position="23"/>
        <end position="165"/>
    </location>
</feature>
<dbReference type="Pfam" id="PF00485">
    <property type="entry name" value="PRK"/>
    <property type="match status" value="1"/>
</dbReference>
<keyword evidence="2" id="KW-0418">Kinase</keyword>
<evidence type="ECO:0000313" key="2">
    <source>
        <dbReference type="EMBL" id="PPJ25649.1"/>
    </source>
</evidence>
<dbReference type="InterPro" id="IPR006083">
    <property type="entry name" value="PRK/URK"/>
</dbReference>
<dbReference type="GO" id="GO:0016301">
    <property type="term" value="F:kinase activity"/>
    <property type="evidence" value="ECO:0007669"/>
    <property type="project" value="UniProtKB-KW"/>
</dbReference>
<dbReference type="GO" id="GO:0005524">
    <property type="term" value="F:ATP binding"/>
    <property type="evidence" value="ECO:0007669"/>
    <property type="project" value="InterPro"/>
</dbReference>
<accession>A0A2S6A2B4</accession>
<evidence type="ECO:0000259" key="1">
    <source>
        <dbReference type="Pfam" id="PF00485"/>
    </source>
</evidence>
<organism evidence="2 3">
    <name type="scientific">Nocardia nova</name>
    <dbReference type="NCBI Taxonomy" id="37330"/>
    <lineage>
        <taxon>Bacteria</taxon>
        <taxon>Bacillati</taxon>
        <taxon>Actinomycetota</taxon>
        <taxon>Actinomycetes</taxon>
        <taxon>Mycobacteriales</taxon>
        <taxon>Nocardiaceae</taxon>
        <taxon>Nocardia</taxon>
    </lineage>
</organism>
<dbReference type="Proteomes" id="UP000238356">
    <property type="component" value="Unassembled WGS sequence"/>
</dbReference>
<dbReference type="Gene3D" id="3.40.50.300">
    <property type="entry name" value="P-loop containing nucleotide triphosphate hydrolases"/>
    <property type="match status" value="1"/>
</dbReference>
<dbReference type="PANTHER" id="PTHR10285">
    <property type="entry name" value="URIDINE KINASE"/>
    <property type="match status" value="1"/>
</dbReference>
<dbReference type="AlphaFoldDB" id="A0A2S6A2B4"/>
<evidence type="ECO:0000313" key="3">
    <source>
        <dbReference type="Proteomes" id="UP000238356"/>
    </source>
</evidence>
<proteinExistence type="predicted"/>
<reference evidence="2 3" key="1">
    <citation type="submission" date="2018-02" db="EMBL/GenBank/DDBJ databases">
        <title>8 Nocardia nova and 1 Nocardia cyriacigeorgica strain used for evolution to TMP-SMX.</title>
        <authorList>
            <person name="Mehta H."/>
            <person name="Weng J."/>
            <person name="Shamoo Y."/>
        </authorList>
    </citation>
    <scope>NUCLEOTIDE SEQUENCE [LARGE SCALE GENOMIC DNA]</scope>
    <source>
        <strain evidence="2 3">BAA2227</strain>
    </source>
</reference>
<gene>
    <name evidence="2" type="ORF">C5F51_22760</name>
</gene>
<keyword evidence="3" id="KW-1185">Reference proteome</keyword>
<sequence>MVDVFQTIAARILEGAALGRVLVAVDGVDGSGKTTFTAELVKRLHTRPVIVLHADDFLNPSVVRHARGRRSPQGFWLDSYNYRALRRDALDPLRSGGDGWYRTASYDPGSDAVVRPAARFAPREAVVVVEGLFLHRDELVDIWDMSVFLDVPFEVTAQRMAERDGTHPDPEHEMMRRYVDGQRLYFERSQPWARADIVIDNSRFDQPRIIAPEHAHLAH</sequence>
<comment type="caution">
    <text evidence="2">The sequence shown here is derived from an EMBL/GenBank/DDBJ whole genome shotgun (WGS) entry which is preliminary data.</text>
</comment>
<name>A0A2S6A2B4_9NOCA</name>
<dbReference type="EMBL" id="PSZD01000015">
    <property type="protein sequence ID" value="PPJ25649.1"/>
    <property type="molecule type" value="Genomic_DNA"/>
</dbReference>
<keyword evidence="2" id="KW-0808">Transferase</keyword>
<dbReference type="RefSeq" id="WP_104363977.1">
    <property type="nucleotide sequence ID" value="NZ_PSZD01000015.1"/>
</dbReference>